<evidence type="ECO:0000313" key="1">
    <source>
        <dbReference type="EMBL" id="RSM02198.1"/>
    </source>
</evidence>
<protein>
    <submittedName>
        <fullName evidence="1">Uncharacterized protein</fullName>
    </submittedName>
</protein>
<dbReference type="AlphaFoldDB" id="A0A428TJH0"/>
<gene>
    <name evidence="1" type="ORF">CDV31_011042</name>
</gene>
<organism evidence="1 2">
    <name type="scientific">Fusarium ambrosium</name>
    <dbReference type="NCBI Taxonomy" id="131363"/>
    <lineage>
        <taxon>Eukaryota</taxon>
        <taxon>Fungi</taxon>
        <taxon>Dikarya</taxon>
        <taxon>Ascomycota</taxon>
        <taxon>Pezizomycotina</taxon>
        <taxon>Sordariomycetes</taxon>
        <taxon>Hypocreomycetidae</taxon>
        <taxon>Hypocreales</taxon>
        <taxon>Nectriaceae</taxon>
        <taxon>Fusarium</taxon>
        <taxon>Fusarium solani species complex</taxon>
    </lineage>
</organism>
<keyword evidence="2" id="KW-1185">Reference proteome</keyword>
<dbReference type="Proteomes" id="UP000288429">
    <property type="component" value="Unassembled WGS sequence"/>
</dbReference>
<accession>A0A428TJH0</accession>
<sequence>MSAPTKPTLTNKPNDAIIVHSTLKVRLDEWPLLKDAIKRCRAPYLRQIDDGNEWFGVRRKNKAGDYSLVEGHAYNLILDSFGSSKYGIYPRLVSFVGETGSGKSTLIGLLSKFSNSFPTNHFKTPAVGDPGSLQSTSSNVHLYVDPRTFQTRSPILYAESEGMNRDDIPTEMKKFQVGASASRDPLSRTSQMSELNSQDIIWSKMPKGAWTRKDIIRTLFPRILYIFSDVVVFPFNRIRPGDTILQLVKWGHSAMVQSYNKPALPSAVIAFFNWDDQVDPHEYNLRAAKESFFAGLRDFSKNKALQPYIQYWKTQQGPISSAEDLLRCYYYSYLMGMGSAKCQGGCGTGNVEHVSKTAQPGMD</sequence>
<name>A0A428TJH0_9HYPO</name>
<comment type="caution">
    <text evidence="1">The sequence shown here is derived from an EMBL/GenBank/DDBJ whole genome shotgun (WGS) entry which is preliminary data.</text>
</comment>
<evidence type="ECO:0000313" key="2">
    <source>
        <dbReference type="Proteomes" id="UP000288429"/>
    </source>
</evidence>
<reference evidence="1 2" key="1">
    <citation type="submission" date="2017-06" db="EMBL/GenBank/DDBJ databases">
        <title>Cmopartive genomic analysis of Ambrosia Fusariam Clade fungi.</title>
        <authorList>
            <person name="Stajich J.E."/>
            <person name="Carrillo J."/>
            <person name="Kijimoto T."/>
            <person name="Eskalen A."/>
            <person name="O'Donnell K."/>
            <person name="Kasson M."/>
        </authorList>
    </citation>
    <scope>NUCLEOTIDE SEQUENCE [LARGE SCALE GENOMIC DNA]</scope>
    <source>
        <strain evidence="1 2">NRRL 20438</strain>
    </source>
</reference>
<proteinExistence type="predicted"/>
<dbReference type="EMBL" id="NIZV01000179">
    <property type="protein sequence ID" value="RSM02198.1"/>
    <property type="molecule type" value="Genomic_DNA"/>
</dbReference>